<dbReference type="GeneID" id="68857893"/>
<name>A0A897NRD1_9EURY</name>
<dbReference type="InterPro" id="IPR027256">
    <property type="entry name" value="P-typ_ATPase_IB"/>
</dbReference>
<keyword evidence="12 13" id="KW-0472">Membrane</keyword>
<evidence type="ECO:0000256" key="8">
    <source>
        <dbReference type="ARBA" id="ARBA00022840"/>
    </source>
</evidence>
<keyword evidence="4" id="KW-1003">Cell membrane</keyword>
<dbReference type="InterPro" id="IPR001757">
    <property type="entry name" value="P_typ_ATPase"/>
</dbReference>
<evidence type="ECO:0000259" key="14">
    <source>
        <dbReference type="Pfam" id="PF00122"/>
    </source>
</evidence>
<dbReference type="GO" id="GO:0005886">
    <property type="term" value="C:plasma membrane"/>
    <property type="evidence" value="ECO:0007669"/>
    <property type="project" value="UniProtKB-SubCell"/>
</dbReference>
<evidence type="ECO:0000256" key="1">
    <source>
        <dbReference type="ARBA" id="ARBA00004651"/>
    </source>
</evidence>
<dbReference type="Pfam" id="PF00702">
    <property type="entry name" value="Hydrolase"/>
    <property type="match status" value="1"/>
</dbReference>
<dbReference type="CDD" id="cd02079">
    <property type="entry name" value="P-type_ATPase_HM"/>
    <property type="match status" value="1"/>
</dbReference>
<evidence type="ECO:0000256" key="5">
    <source>
        <dbReference type="ARBA" id="ARBA00022692"/>
    </source>
</evidence>
<dbReference type="SFLD" id="SFLDS00003">
    <property type="entry name" value="Haloacid_Dehalogenase"/>
    <property type="match status" value="1"/>
</dbReference>
<proteinExistence type="inferred from homology"/>
<dbReference type="SUPFAM" id="SSF56784">
    <property type="entry name" value="HAD-like"/>
    <property type="match status" value="1"/>
</dbReference>
<sequence length="659" mass="69017">MSTQSVERYYRTHRQAIVAGTSGVLYGGGWGLGYATGFDTASAAILILAAIVGGYDIAKTAYHEVKSRTLGIKTLVTLAAVGAVAIGAYWEAAAVVFLFSLGSYLEGRTMRKTRNALEELLEMTPDTATVRRDGQLQEVPAREVEDGDIVVVKPGEKIPVDGDVIDGESAVNQAPVTGESAPVYKSPGEEVYAGTINQEGAIEVETTGAGSDTTLQRIIRRVEQAQEAQSPTESIIDRFARYYTPGVIALSIGAYAVTQNAILSLTLLVIGCPGALVIGPPVSIVSAIGNAARSGVLMKGGEHLERAGKIDLVAFDKTGTLTKGETRVSDIEGFGVESDEALELAAIAEKKSEHHLADAIVEAARHRTGAATDGGTAAVRPDAASVPRAAGSIPDPDGFEVIAGKGVVAHHDGREVVVGNRTLLDERGVEIPAAVAEYVREREERGETAVHVAREVTASGGNEASGEHDRVASHEVVGVIAMRDELREAAPAVIADLRDAGIETVMLTGDNERTASAVANEVGIDDYRAELLPEGKQRVVEDLREEGHVVAMVGDGINDAPSLAAADVGIAMGAAGTDTAIETADMALMADDLQRIPYAVTLSKATRWNVYENVGLAVATVTLLLAGVLTSYVTLALGMLVHEASVLAVIGNGMRLLRY</sequence>
<comment type="subcellular location">
    <subcellularLocation>
        <location evidence="1">Cell membrane</location>
        <topology evidence="1">Multi-pass membrane protein</topology>
    </subcellularLocation>
</comment>
<organism evidence="15 16">
    <name type="scientific">Halapricum desulfuricans</name>
    <dbReference type="NCBI Taxonomy" id="2841257"/>
    <lineage>
        <taxon>Archaea</taxon>
        <taxon>Methanobacteriati</taxon>
        <taxon>Methanobacteriota</taxon>
        <taxon>Stenosarchaea group</taxon>
        <taxon>Halobacteria</taxon>
        <taxon>Halobacteriales</taxon>
        <taxon>Haloarculaceae</taxon>
        <taxon>Halapricum</taxon>
    </lineage>
</organism>
<accession>A0A897NRD1</accession>
<comment type="similarity">
    <text evidence="2">Belongs to the cation transport ATPase (P-type) (TC 3.A.3) family. Type IB subfamily.</text>
</comment>
<dbReference type="RefSeq" id="WP_229122836.1">
    <property type="nucleotide sequence ID" value="NZ_CP064791.1"/>
</dbReference>
<evidence type="ECO:0000256" key="4">
    <source>
        <dbReference type="ARBA" id="ARBA00022475"/>
    </source>
</evidence>
<dbReference type="SUPFAM" id="SSF81665">
    <property type="entry name" value="Calcium ATPase, transmembrane domain M"/>
    <property type="match status" value="1"/>
</dbReference>
<feature type="transmembrane region" description="Helical" evidence="13">
    <location>
        <begin position="623"/>
        <end position="650"/>
    </location>
</feature>
<dbReference type="NCBIfam" id="TIGR01512">
    <property type="entry name" value="ATPase-IB2_Cd"/>
    <property type="match status" value="1"/>
</dbReference>
<dbReference type="SUPFAM" id="SSF81653">
    <property type="entry name" value="Calcium ATPase, transduction domain A"/>
    <property type="match status" value="1"/>
</dbReference>
<evidence type="ECO:0000256" key="6">
    <source>
        <dbReference type="ARBA" id="ARBA00022723"/>
    </source>
</evidence>
<keyword evidence="9" id="KW-1278">Translocase</keyword>
<dbReference type="InterPro" id="IPR036412">
    <property type="entry name" value="HAD-like_sf"/>
</dbReference>
<evidence type="ECO:0000256" key="2">
    <source>
        <dbReference type="ARBA" id="ARBA00006024"/>
    </source>
</evidence>
<keyword evidence="16" id="KW-1185">Reference proteome</keyword>
<dbReference type="GO" id="GO:0016887">
    <property type="term" value="F:ATP hydrolysis activity"/>
    <property type="evidence" value="ECO:0007669"/>
    <property type="project" value="InterPro"/>
</dbReference>
<dbReference type="PROSITE" id="PS00154">
    <property type="entry name" value="ATPASE_E1_E2"/>
    <property type="match status" value="1"/>
</dbReference>
<feature type="transmembrane region" description="Helical" evidence="13">
    <location>
        <begin position="16"/>
        <end position="35"/>
    </location>
</feature>
<dbReference type="InterPro" id="IPR008250">
    <property type="entry name" value="ATPase_P-typ_transduc_dom_A_sf"/>
</dbReference>
<dbReference type="AlphaFoldDB" id="A0A897NRD1"/>
<dbReference type="GO" id="GO:0019829">
    <property type="term" value="F:ATPase-coupled monoatomic cation transmembrane transporter activity"/>
    <property type="evidence" value="ECO:0007669"/>
    <property type="project" value="InterPro"/>
</dbReference>
<keyword evidence="7" id="KW-0547">Nucleotide-binding</keyword>
<evidence type="ECO:0000256" key="7">
    <source>
        <dbReference type="ARBA" id="ARBA00022741"/>
    </source>
</evidence>
<dbReference type="EMBL" id="CP064791">
    <property type="protein sequence ID" value="QSG14791.1"/>
    <property type="molecule type" value="Genomic_DNA"/>
</dbReference>
<keyword evidence="5 13" id="KW-0812">Transmembrane</keyword>
<dbReference type="NCBIfam" id="TIGR01525">
    <property type="entry name" value="ATPase-IB_hvy"/>
    <property type="match status" value="1"/>
</dbReference>
<keyword evidence="10 13" id="KW-1133">Transmembrane helix</keyword>
<keyword evidence="8" id="KW-0067">ATP-binding</keyword>
<dbReference type="Pfam" id="PF00122">
    <property type="entry name" value="E1-E2_ATPase"/>
    <property type="match status" value="1"/>
</dbReference>
<evidence type="ECO:0000313" key="15">
    <source>
        <dbReference type="EMBL" id="QSG14791.1"/>
    </source>
</evidence>
<evidence type="ECO:0000256" key="13">
    <source>
        <dbReference type="SAM" id="Phobius"/>
    </source>
</evidence>
<evidence type="ECO:0000256" key="10">
    <source>
        <dbReference type="ARBA" id="ARBA00022989"/>
    </source>
</evidence>
<dbReference type="SFLD" id="SFLDF00027">
    <property type="entry name" value="p-type_atpase"/>
    <property type="match status" value="1"/>
</dbReference>
<evidence type="ECO:0000256" key="11">
    <source>
        <dbReference type="ARBA" id="ARBA00023065"/>
    </source>
</evidence>
<dbReference type="SFLD" id="SFLDG00002">
    <property type="entry name" value="C1.7:_P-type_atpase_like"/>
    <property type="match status" value="1"/>
</dbReference>
<dbReference type="PANTHER" id="PTHR48085">
    <property type="entry name" value="CADMIUM/ZINC-TRANSPORTING ATPASE HMA2-RELATED"/>
    <property type="match status" value="1"/>
</dbReference>
<dbReference type="PRINTS" id="PR00119">
    <property type="entry name" value="CATATPASE"/>
</dbReference>
<dbReference type="InterPro" id="IPR044492">
    <property type="entry name" value="P_typ_ATPase_HD_dom"/>
</dbReference>
<evidence type="ECO:0000256" key="9">
    <source>
        <dbReference type="ARBA" id="ARBA00022967"/>
    </source>
</evidence>
<gene>
    <name evidence="15" type="primary">zntA</name>
    <name evidence="15" type="ORF">HSEST_1258</name>
</gene>
<dbReference type="InterPro" id="IPR059000">
    <property type="entry name" value="ATPase_P-type_domA"/>
</dbReference>
<evidence type="ECO:0000256" key="12">
    <source>
        <dbReference type="ARBA" id="ARBA00023136"/>
    </source>
</evidence>
<dbReference type="PANTHER" id="PTHR48085:SF5">
    <property type="entry name" value="CADMIUM_ZINC-TRANSPORTING ATPASE HMA4-RELATED"/>
    <property type="match status" value="1"/>
</dbReference>
<dbReference type="InterPro" id="IPR023299">
    <property type="entry name" value="ATPase_P-typ_cyto_dom_N"/>
</dbReference>
<dbReference type="PRINTS" id="PR00941">
    <property type="entry name" value="CDATPASE"/>
</dbReference>
<dbReference type="InterPro" id="IPR023214">
    <property type="entry name" value="HAD_sf"/>
</dbReference>
<keyword evidence="3" id="KW-0813">Transport</keyword>
<dbReference type="GO" id="GO:0005524">
    <property type="term" value="F:ATP binding"/>
    <property type="evidence" value="ECO:0007669"/>
    <property type="project" value="UniProtKB-KW"/>
</dbReference>
<dbReference type="Gene3D" id="3.40.50.1000">
    <property type="entry name" value="HAD superfamily/HAD-like"/>
    <property type="match status" value="1"/>
</dbReference>
<dbReference type="FunFam" id="3.40.50.1000:FF:000020">
    <property type="entry name" value="Probable cation-transporting P-type ATPase"/>
    <property type="match status" value="1"/>
</dbReference>
<dbReference type="Proteomes" id="UP000663292">
    <property type="component" value="Chromosome"/>
</dbReference>
<reference evidence="15 16" key="1">
    <citation type="submission" date="2020-11" db="EMBL/GenBank/DDBJ databases">
        <title>Carbohydrate-dependent, anaerobic sulfur respiration: A novel catabolism in halophilic archaea.</title>
        <authorList>
            <person name="Sorokin D.Y."/>
            <person name="Messina E."/>
            <person name="Smedile F."/>
            <person name="La Cono V."/>
            <person name="Hallsworth J.E."/>
            <person name="Yakimov M.M."/>
        </authorList>
    </citation>
    <scope>NUCLEOTIDE SEQUENCE [LARGE SCALE GENOMIC DNA]</scope>
    <source>
        <strain evidence="15 16">HSR-Est</strain>
    </source>
</reference>
<dbReference type="InterPro" id="IPR018303">
    <property type="entry name" value="ATPase_P-typ_P_site"/>
</dbReference>
<dbReference type="InterPro" id="IPR023298">
    <property type="entry name" value="ATPase_P-typ_TM_dom_sf"/>
</dbReference>
<dbReference type="InterPro" id="IPR051014">
    <property type="entry name" value="Cation_Transport_ATPase_IB"/>
</dbReference>
<keyword evidence="11" id="KW-0406">Ion transport</keyword>
<dbReference type="Gene3D" id="3.40.1110.10">
    <property type="entry name" value="Calcium-transporting ATPase, cytoplasmic domain N"/>
    <property type="match status" value="2"/>
</dbReference>
<dbReference type="Gene3D" id="2.70.150.10">
    <property type="entry name" value="Calcium-transporting ATPase, cytoplasmic transduction domain A"/>
    <property type="match status" value="1"/>
</dbReference>
<dbReference type="FunFam" id="2.70.150.10:FF:000002">
    <property type="entry name" value="Copper-transporting ATPase 1, putative"/>
    <property type="match status" value="1"/>
</dbReference>
<dbReference type="GO" id="GO:0046872">
    <property type="term" value="F:metal ion binding"/>
    <property type="evidence" value="ECO:0007669"/>
    <property type="project" value="UniProtKB-KW"/>
</dbReference>
<dbReference type="NCBIfam" id="TIGR01494">
    <property type="entry name" value="ATPase_P-type"/>
    <property type="match status" value="2"/>
</dbReference>
<evidence type="ECO:0000256" key="3">
    <source>
        <dbReference type="ARBA" id="ARBA00022448"/>
    </source>
</evidence>
<evidence type="ECO:0000313" key="16">
    <source>
        <dbReference type="Proteomes" id="UP000663292"/>
    </source>
</evidence>
<feature type="domain" description="P-type ATPase A" evidence="14">
    <location>
        <begin position="122"/>
        <end position="223"/>
    </location>
</feature>
<protein>
    <submittedName>
        <fullName evidence="15">Cation transport ATPase</fullName>
    </submittedName>
</protein>
<keyword evidence="6" id="KW-0479">Metal-binding</keyword>